<proteinExistence type="predicted"/>
<comment type="caution">
    <text evidence="8">The sequence shown here is derived from an EMBL/GenBank/DDBJ whole genome shotgun (WGS) entry which is preliminary data.</text>
</comment>
<dbReference type="SMART" id="SM00409">
    <property type="entry name" value="IG"/>
    <property type="match status" value="1"/>
</dbReference>
<dbReference type="EMBL" id="CAJNOQ010001798">
    <property type="protein sequence ID" value="CAF0919918.1"/>
    <property type="molecule type" value="Genomic_DNA"/>
</dbReference>
<evidence type="ECO:0000313" key="9">
    <source>
        <dbReference type="EMBL" id="CAF3699371.1"/>
    </source>
</evidence>
<sequence>MNDIIIYRRQRSFIILLMTIPTFVLNDNSPNHQIETLYKHEYGEVRFLCDLIDSAWWKRPILVATRNGDILSDFKKRMLLEKRDGSTVLIIQRLQSDDTGIYECETMGAIRQYNLTVAVRMKTIEINAKLLSPFDSLNSNHNTSEKISHINDVDHQQHYHPLFHYDSISKKLRIREKQTLRILCFIQRSLPTSALDIYLPIETKSDHRVERNTTLINQDKTYRTLLTTTFVVTKQYHQQRIYCEGNQKIHDNNYKLLSDGLEMDVSFAPTCHSTFVAYFYTGKNRPVNLTCQMNDANPQRLNFTWILPSGQIRVGNLINTTTSYITILPSLQDFGTIRCRAQNEFGGIGECDVNMVLGATPDPIESCRYTYINATLTVNCAAGFHQGDEDFFCYMYKKQGNGSYSEHARLKGNCAFILPDQKPELHHDFRVFTKNKYGDNYEKSFSITVGKPKVHIKENGNIYPVRPYRSKDLMTSNGGPTLRFAQPRSIYNENESTSTRHSTLKETDLDELLGSAVLTTPTVKSLTMRSNGRIPVSPLPPPLFAAFQQQPSPFILDEYHQQHLLPIASQRRSSFQAATKQNGIDLLHESFYLSDIKLKHHDQYDNTERDLREREHYRETRRREYSSYRDDMADTSRQNDDVFNPRHSLVVENQMLTDGNERYNVIENPTDDRNDTEFNRWNEMKESEEIDYGLNSYIDSNYTDKDHILMDDYNDRNTGGADLDMDRLTNYTDDRNDSFRNFDRNDEQTDWNDMRGEEDRYRENGIFV</sequence>
<evidence type="ECO:0000256" key="3">
    <source>
        <dbReference type="ARBA" id="ARBA00023157"/>
    </source>
</evidence>
<reference evidence="8" key="1">
    <citation type="submission" date="2021-02" db="EMBL/GenBank/DDBJ databases">
        <authorList>
            <person name="Nowell W R."/>
        </authorList>
    </citation>
    <scope>NUCLEOTIDE SEQUENCE</scope>
</reference>
<name>A0A814AZM7_9BILA</name>
<dbReference type="EMBL" id="CAJOBC010001798">
    <property type="protein sequence ID" value="CAF3699371.1"/>
    <property type="molecule type" value="Genomic_DNA"/>
</dbReference>
<evidence type="ECO:0000256" key="5">
    <source>
        <dbReference type="ARBA" id="ARBA00023319"/>
    </source>
</evidence>
<keyword evidence="2" id="KW-0472">Membrane</keyword>
<evidence type="ECO:0000256" key="1">
    <source>
        <dbReference type="ARBA" id="ARBA00004479"/>
    </source>
</evidence>
<dbReference type="GO" id="GO:0050839">
    <property type="term" value="F:cell adhesion molecule binding"/>
    <property type="evidence" value="ECO:0007669"/>
    <property type="project" value="TreeGrafter"/>
</dbReference>
<dbReference type="PANTHER" id="PTHR11640:SF31">
    <property type="entry name" value="IRREGULAR CHIASM C-ROUGHEST PROTEIN-RELATED"/>
    <property type="match status" value="1"/>
</dbReference>
<keyword evidence="10" id="KW-1185">Reference proteome</keyword>
<dbReference type="Gene3D" id="2.60.40.10">
    <property type="entry name" value="Immunoglobulins"/>
    <property type="match status" value="2"/>
</dbReference>
<dbReference type="PANTHER" id="PTHR11640">
    <property type="entry name" value="NEPHRIN"/>
    <property type="match status" value="1"/>
</dbReference>
<dbReference type="Proteomes" id="UP000663829">
    <property type="component" value="Unassembled WGS sequence"/>
</dbReference>
<evidence type="ECO:0000313" key="10">
    <source>
        <dbReference type="Proteomes" id="UP000663829"/>
    </source>
</evidence>
<protein>
    <recommendedName>
        <fullName evidence="7">Ig-like domain-containing protein</fullName>
    </recommendedName>
</protein>
<dbReference type="AlphaFoldDB" id="A0A814AZM7"/>
<dbReference type="OrthoDB" id="10006996at2759"/>
<evidence type="ECO:0000256" key="4">
    <source>
        <dbReference type="ARBA" id="ARBA00023180"/>
    </source>
</evidence>
<dbReference type="InterPro" id="IPR036179">
    <property type="entry name" value="Ig-like_dom_sf"/>
</dbReference>
<keyword evidence="5" id="KW-0393">Immunoglobulin domain</keyword>
<dbReference type="GO" id="GO:0098609">
    <property type="term" value="P:cell-cell adhesion"/>
    <property type="evidence" value="ECO:0007669"/>
    <property type="project" value="TreeGrafter"/>
</dbReference>
<comment type="subcellular location">
    <subcellularLocation>
        <location evidence="1">Membrane</location>
        <topology evidence="1">Single-pass type I membrane protein</topology>
    </subcellularLocation>
</comment>
<gene>
    <name evidence="8" type="ORF">GPM918_LOCUS9595</name>
    <name evidence="9" type="ORF">SRO942_LOCUS9596</name>
</gene>
<evidence type="ECO:0000256" key="6">
    <source>
        <dbReference type="SAM" id="MobiDB-lite"/>
    </source>
</evidence>
<dbReference type="CDD" id="cd00096">
    <property type="entry name" value="Ig"/>
    <property type="match status" value="1"/>
</dbReference>
<feature type="domain" description="Ig-like" evidence="7">
    <location>
        <begin position="269"/>
        <end position="343"/>
    </location>
</feature>
<dbReference type="GO" id="GO:0005886">
    <property type="term" value="C:plasma membrane"/>
    <property type="evidence" value="ECO:0007669"/>
    <property type="project" value="TreeGrafter"/>
</dbReference>
<evidence type="ECO:0000313" key="8">
    <source>
        <dbReference type="EMBL" id="CAF0919918.1"/>
    </source>
</evidence>
<dbReference type="Proteomes" id="UP000681722">
    <property type="component" value="Unassembled WGS sequence"/>
</dbReference>
<dbReference type="InterPro" id="IPR003599">
    <property type="entry name" value="Ig_sub"/>
</dbReference>
<evidence type="ECO:0000259" key="7">
    <source>
        <dbReference type="PROSITE" id="PS50835"/>
    </source>
</evidence>
<feature type="region of interest" description="Disordered" evidence="6">
    <location>
        <begin position="607"/>
        <end position="628"/>
    </location>
</feature>
<accession>A0A814AZM7</accession>
<dbReference type="InterPro" id="IPR007110">
    <property type="entry name" value="Ig-like_dom"/>
</dbReference>
<dbReference type="InterPro" id="IPR051275">
    <property type="entry name" value="Cell_adhesion_signaling"/>
</dbReference>
<evidence type="ECO:0000256" key="2">
    <source>
        <dbReference type="ARBA" id="ARBA00023136"/>
    </source>
</evidence>
<keyword evidence="4" id="KW-0325">Glycoprotein</keyword>
<dbReference type="InterPro" id="IPR013783">
    <property type="entry name" value="Ig-like_fold"/>
</dbReference>
<dbReference type="GO" id="GO:0005911">
    <property type="term" value="C:cell-cell junction"/>
    <property type="evidence" value="ECO:0007669"/>
    <property type="project" value="TreeGrafter"/>
</dbReference>
<keyword evidence="3" id="KW-1015">Disulfide bond</keyword>
<dbReference type="SUPFAM" id="SSF48726">
    <property type="entry name" value="Immunoglobulin"/>
    <property type="match status" value="2"/>
</dbReference>
<dbReference type="PROSITE" id="PS50835">
    <property type="entry name" value="IG_LIKE"/>
    <property type="match status" value="1"/>
</dbReference>
<organism evidence="8 10">
    <name type="scientific">Didymodactylos carnosus</name>
    <dbReference type="NCBI Taxonomy" id="1234261"/>
    <lineage>
        <taxon>Eukaryota</taxon>
        <taxon>Metazoa</taxon>
        <taxon>Spiralia</taxon>
        <taxon>Gnathifera</taxon>
        <taxon>Rotifera</taxon>
        <taxon>Eurotatoria</taxon>
        <taxon>Bdelloidea</taxon>
        <taxon>Philodinida</taxon>
        <taxon>Philodinidae</taxon>
        <taxon>Didymodactylos</taxon>
    </lineage>
</organism>